<dbReference type="InterPro" id="IPR036028">
    <property type="entry name" value="SH3-like_dom_sf"/>
</dbReference>
<evidence type="ECO:0000313" key="19">
    <source>
        <dbReference type="Proteomes" id="UP001186944"/>
    </source>
</evidence>
<keyword evidence="5" id="KW-1003">Cell membrane</keyword>
<feature type="region of interest" description="Disordered" evidence="15">
    <location>
        <begin position="160"/>
        <end position="180"/>
    </location>
</feature>
<keyword evidence="4 12" id="KW-0728">SH3 domain</keyword>
<dbReference type="CDD" id="cd07655">
    <property type="entry name" value="F-BAR_PACSIN"/>
    <property type="match status" value="1"/>
</dbReference>
<dbReference type="GO" id="GO:0030100">
    <property type="term" value="P:regulation of endocytosis"/>
    <property type="evidence" value="ECO:0007669"/>
    <property type="project" value="TreeGrafter"/>
</dbReference>
<dbReference type="Gene3D" id="2.30.30.40">
    <property type="entry name" value="SH3 Domains"/>
    <property type="match status" value="1"/>
</dbReference>
<dbReference type="InterPro" id="IPR031160">
    <property type="entry name" value="F_BAR_dom"/>
</dbReference>
<evidence type="ECO:0000256" key="6">
    <source>
        <dbReference type="ARBA" id="ARBA00022490"/>
    </source>
</evidence>
<dbReference type="Pfam" id="PF14604">
    <property type="entry name" value="SH3_9"/>
    <property type="match status" value="1"/>
</dbReference>
<dbReference type="SUPFAM" id="SSF50044">
    <property type="entry name" value="SH3-domain"/>
    <property type="match status" value="1"/>
</dbReference>
<keyword evidence="7" id="KW-0597">Phosphoprotein</keyword>
<dbReference type="PROSITE" id="PS50002">
    <property type="entry name" value="SH3"/>
    <property type="match status" value="1"/>
</dbReference>
<feature type="compositionally biased region" description="Basic and acidic residues" evidence="15">
    <location>
        <begin position="512"/>
        <end position="524"/>
    </location>
</feature>
<dbReference type="Gene3D" id="1.20.1270.60">
    <property type="entry name" value="Arfaptin homology (AH) domain/BAR domain"/>
    <property type="match status" value="1"/>
</dbReference>
<feature type="compositionally biased region" description="Polar residues" evidence="15">
    <location>
        <begin position="315"/>
        <end position="327"/>
    </location>
</feature>
<dbReference type="SMART" id="SM00326">
    <property type="entry name" value="SH3"/>
    <property type="match status" value="1"/>
</dbReference>
<dbReference type="Proteomes" id="UP001186944">
    <property type="component" value="Unassembled WGS sequence"/>
</dbReference>
<reference evidence="18" key="1">
    <citation type="submission" date="2019-08" db="EMBL/GenBank/DDBJ databases">
        <title>The improved chromosome-level genome for the pearl oyster Pinctada fucata martensii using PacBio sequencing and Hi-C.</title>
        <authorList>
            <person name="Zheng Z."/>
        </authorList>
    </citation>
    <scope>NUCLEOTIDE SEQUENCE</scope>
    <source>
        <strain evidence="18">ZZ-2019</strain>
        <tissue evidence="18">Adductor muscle</tissue>
    </source>
</reference>
<dbReference type="GO" id="GO:0005768">
    <property type="term" value="C:endosome"/>
    <property type="evidence" value="ECO:0007669"/>
    <property type="project" value="TreeGrafter"/>
</dbReference>
<name>A0AA89CAZ0_PINIB</name>
<dbReference type="SUPFAM" id="SSF103657">
    <property type="entry name" value="BAR/IMD domain-like"/>
    <property type="match status" value="1"/>
</dbReference>
<evidence type="ECO:0000259" key="17">
    <source>
        <dbReference type="PROSITE" id="PS51741"/>
    </source>
</evidence>
<comment type="subcellular location">
    <subcellularLocation>
        <location evidence="2">Cell membrane</location>
    </subcellularLocation>
    <subcellularLocation>
        <location evidence="3">Cytoplasm</location>
    </subcellularLocation>
    <subcellularLocation>
        <location evidence="1">Endomembrane system</location>
        <topology evidence="1">Peripheral membrane protein</topology>
    </subcellularLocation>
</comment>
<evidence type="ECO:0000256" key="5">
    <source>
        <dbReference type="ARBA" id="ARBA00022475"/>
    </source>
</evidence>
<dbReference type="SMART" id="SM00055">
    <property type="entry name" value="FCH"/>
    <property type="match status" value="1"/>
</dbReference>
<evidence type="ECO:0000256" key="15">
    <source>
        <dbReference type="SAM" id="MobiDB-lite"/>
    </source>
</evidence>
<evidence type="ECO:0000259" key="16">
    <source>
        <dbReference type="PROSITE" id="PS50002"/>
    </source>
</evidence>
<keyword evidence="19" id="KW-1185">Reference proteome</keyword>
<feature type="coiled-coil region" evidence="14">
    <location>
        <begin position="183"/>
        <end position="217"/>
    </location>
</feature>
<feature type="domain" description="SH3" evidence="16">
    <location>
        <begin position="524"/>
        <end position="582"/>
    </location>
</feature>
<keyword evidence="8 13" id="KW-0175">Coiled coil</keyword>
<dbReference type="InterPro" id="IPR027267">
    <property type="entry name" value="AH/BAR_dom_sf"/>
</dbReference>
<evidence type="ECO:0000256" key="9">
    <source>
        <dbReference type="ARBA" id="ARBA00023136"/>
    </source>
</evidence>
<comment type="subunit">
    <text evidence="11">Homodimer. May form heterooligomers with other PACSINs. Interacts (via SH3 domain) with DNM1, SYNJ1 and WASL. Interacts with TRPV4.</text>
</comment>
<gene>
    <name evidence="18" type="ORF">FSP39_016086</name>
</gene>
<dbReference type="FunFam" id="2.30.30.40:FF:000014">
    <property type="entry name" value="Kinase C and casein kinase substrate in neurons protein"/>
    <property type="match status" value="1"/>
</dbReference>
<comment type="function">
    <text evidence="10">Plays a role in endocytosis and regulates internalization of plasma membrane proteins. Overexpression impairs internalization of SLC2A1/GLUT1 and TRPV4 and increases the levels of SLC2A1/GLUT1 and TRPV4 at the cell membrane. Inhibits the TRPV4 calcium channel activity.</text>
</comment>
<dbReference type="Pfam" id="PF00611">
    <property type="entry name" value="FCH"/>
    <property type="match status" value="1"/>
</dbReference>
<evidence type="ECO:0000256" key="11">
    <source>
        <dbReference type="ARBA" id="ARBA00064966"/>
    </source>
</evidence>
<dbReference type="PRINTS" id="PR00452">
    <property type="entry name" value="SH3DOMAIN"/>
</dbReference>
<feature type="domain" description="F-BAR" evidence="17">
    <location>
        <begin position="8"/>
        <end position="278"/>
    </location>
</feature>
<evidence type="ECO:0000256" key="13">
    <source>
        <dbReference type="PROSITE-ProRule" id="PRU01077"/>
    </source>
</evidence>
<feature type="compositionally biased region" description="Low complexity" evidence="15">
    <location>
        <begin position="346"/>
        <end position="360"/>
    </location>
</feature>
<evidence type="ECO:0000256" key="14">
    <source>
        <dbReference type="SAM" id="Coils"/>
    </source>
</evidence>
<dbReference type="PANTHER" id="PTHR23065:SF11">
    <property type="entry name" value="SYNDAPIN, ISOFORM C"/>
    <property type="match status" value="1"/>
</dbReference>
<evidence type="ECO:0000256" key="7">
    <source>
        <dbReference type="ARBA" id="ARBA00022553"/>
    </source>
</evidence>
<keyword evidence="9" id="KW-0472">Membrane</keyword>
<dbReference type="GO" id="GO:0005543">
    <property type="term" value="F:phospholipid binding"/>
    <property type="evidence" value="ECO:0007669"/>
    <property type="project" value="TreeGrafter"/>
</dbReference>
<dbReference type="CDD" id="cd11843">
    <property type="entry name" value="SH3_PACSIN"/>
    <property type="match status" value="1"/>
</dbReference>
<dbReference type="InterPro" id="IPR001060">
    <property type="entry name" value="FCH_dom"/>
</dbReference>
<feature type="region of interest" description="Disordered" evidence="15">
    <location>
        <begin position="310"/>
        <end position="417"/>
    </location>
</feature>
<evidence type="ECO:0000256" key="10">
    <source>
        <dbReference type="ARBA" id="ARBA00055545"/>
    </source>
</evidence>
<evidence type="ECO:0000256" key="12">
    <source>
        <dbReference type="PROSITE-ProRule" id="PRU00192"/>
    </source>
</evidence>
<accession>A0AA89CAZ0</accession>
<evidence type="ECO:0000313" key="18">
    <source>
        <dbReference type="EMBL" id="KAK3103052.1"/>
    </source>
</evidence>
<dbReference type="PROSITE" id="PS51741">
    <property type="entry name" value="F_BAR"/>
    <property type="match status" value="1"/>
</dbReference>
<keyword evidence="6" id="KW-0963">Cytoplasm</keyword>
<feature type="compositionally biased region" description="Polar residues" evidence="15">
    <location>
        <begin position="164"/>
        <end position="173"/>
    </location>
</feature>
<evidence type="ECO:0000256" key="1">
    <source>
        <dbReference type="ARBA" id="ARBA00004184"/>
    </source>
</evidence>
<dbReference type="AlphaFoldDB" id="A0AA89CAZ0"/>
<organism evidence="18 19">
    <name type="scientific">Pinctada imbricata</name>
    <name type="common">Atlantic pearl-oyster</name>
    <name type="synonym">Pinctada martensii</name>
    <dbReference type="NCBI Taxonomy" id="66713"/>
    <lineage>
        <taxon>Eukaryota</taxon>
        <taxon>Metazoa</taxon>
        <taxon>Spiralia</taxon>
        <taxon>Lophotrochozoa</taxon>
        <taxon>Mollusca</taxon>
        <taxon>Bivalvia</taxon>
        <taxon>Autobranchia</taxon>
        <taxon>Pteriomorphia</taxon>
        <taxon>Pterioida</taxon>
        <taxon>Pterioidea</taxon>
        <taxon>Pteriidae</taxon>
        <taxon>Pinctada</taxon>
    </lineage>
</organism>
<comment type="caution">
    <text evidence="18">The sequence shown here is derived from an EMBL/GenBank/DDBJ whole genome shotgun (WGS) entry which is preliminary data.</text>
</comment>
<dbReference type="GO" id="GO:0005886">
    <property type="term" value="C:plasma membrane"/>
    <property type="evidence" value="ECO:0007669"/>
    <property type="project" value="UniProtKB-SubCell"/>
</dbReference>
<evidence type="ECO:0000256" key="8">
    <source>
        <dbReference type="ARBA" id="ARBA00023054"/>
    </source>
</evidence>
<evidence type="ECO:0000256" key="4">
    <source>
        <dbReference type="ARBA" id="ARBA00022443"/>
    </source>
</evidence>
<dbReference type="InterPro" id="IPR001452">
    <property type="entry name" value="SH3_domain"/>
</dbReference>
<dbReference type="FunFam" id="1.20.1270.60:FF:000009">
    <property type="entry name" value="Protein kinase C and casein kinase substrate in neurons 2"/>
    <property type="match status" value="1"/>
</dbReference>
<dbReference type="GO" id="GO:0097320">
    <property type="term" value="P:plasma membrane tubulation"/>
    <property type="evidence" value="ECO:0007669"/>
    <property type="project" value="TreeGrafter"/>
</dbReference>
<sequence>MSVNDDIIQPSSDSFWEIGKYMRTVKRIDNGYKLCDSLRSLIDQRSEIEKSYAKQLTTWSKKWNDFLDKGPEYGTTEGAWKGLLCEADNVADLHNLIAENLMTNVYTSIKQWQKENYHKSMMHFKETKEMEDGFKKAQKPWEKKYTKVMQNRKDYHAACRSEKSTANQENNARGDSAVSPDQLKKIQEKLRKCQQDVEATRQKYEASLNDLNSYNAKYMEDMHEVFSKCQDFEKRRLQFFRSTLFDFHQCVDLSCNPKFSQVYSTLHGTIGQLDPEKDLKWWSHNHGAEMAMNWPTFEEYSPDLQNITKKEKKTSQLGGNDGITITSIRHKPDSYNAPEYTTDYNTQTSRTSTVSSGSGTNNHQGSLRKISFDGFPSLRRKNKDNSAKHKSCFPTVETPPPNTNSQERIPSPPDSARIAQMDSVNSQISAMQNPVKKPLRQQLSYDESLNPFGDSDAEEDNVESHVYQAIDEARNDHSSKGHNSHNNNAPPVSGNSDGGNPFADDDNDIIEDSPRNESPRDPAKEGVPVRAIYDYEVTEDDELPLKAGDVFVKLSEEDELGWCKGYKDGREGLYPANYVEPV</sequence>
<dbReference type="EMBL" id="VSWD01000005">
    <property type="protein sequence ID" value="KAK3103052.1"/>
    <property type="molecule type" value="Genomic_DNA"/>
</dbReference>
<feature type="region of interest" description="Disordered" evidence="15">
    <location>
        <begin position="476"/>
        <end position="528"/>
    </location>
</feature>
<dbReference type="GO" id="GO:0007010">
    <property type="term" value="P:cytoskeleton organization"/>
    <property type="evidence" value="ECO:0007669"/>
    <property type="project" value="TreeGrafter"/>
</dbReference>
<evidence type="ECO:0000256" key="3">
    <source>
        <dbReference type="ARBA" id="ARBA00004496"/>
    </source>
</evidence>
<protein>
    <submittedName>
        <fullName evidence="18">Uncharacterized protein</fullName>
    </submittedName>
</protein>
<proteinExistence type="predicted"/>
<dbReference type="PANTHER" id="PTHR23065">
    <property type="entry name" value="PROLINE-SERINE-THREONINE PHOSPHATASE INTERACTING PROTEIN 1"/>
    <property type="match status" value="1"/>
</dbReference>
<evidence type="ECO:0000256" key="2">
    <source>
        <dbReference type="ARBA" id="ARBA00004236"/>
    </source>
</evidence>